<dbReference type="PROSITE" id="PS51918">
    <property type="entry name" value="RADICAL_SAM"/>
    <property type="match status" value="1"/>
</dbReference>
<feature type="domain" description="Radical SAM core" evidence="6">
    <location>
        <begin position="47"/>
        <end position="281"/>
    </location>
</feature>
<evidence type="ECO:0000313" key="8">
    <source>
        <dbReference type="Proteomes" id="UP000001489"/>
    </source>
</evidence>
<keyword evidence="3" id="KW-0479">Metal-binding</keyword>
<dbReference type="Proteomes" id="UP000001489">
    <property type="component" value="Chromosome"/>
</dbReference>
<evidence type="ECO:0000313" key="7">
    <source>
        <dbReference type="EMBL" id="ACS50747.1"/>
    </source>
</evidence>
<keyword evidence="4" id="KW-0408">Iron</keyword>
<dbReference type="KEGG" id="bgr:Bgr_04160"/>
<evidence type="ECO:0000259" key="6">
    <source>
        <dbReference type="PROSITE" id="PS51918"/>
    </source>
</evidence>
<evidence type="ECO:0000256" key="3">
    <source>
        <dbReference type="ARBA" id="ARBA00022723"/>
    </source>
</evidence>
<reference evidence="7 8" key="1">
    <citation type="journal article" date="2009" name="PLoS Genet.">
        <title>Run-off replication of host-adaptability genes is associated with gene transfer agents in the genome of mouse-infecting Bartonella grahamii.</title>
        <authorList>
            <person name="Berglund E.C."/>
            <person name="Frank A.C."/>
            <person name="Calteau A."/>
            <person name="Vinnere Pettersson O."/>
            <person name="Granberg F."/>
            <person name="Eriksson A.-S."/>
            <person name="Naeslund K."/>
            <person name="Holmberg M."/>
            <person name="Lindroos H."/>
            <person name="Andersson S.G."/>
        </authorList>
    </citation>
    <scope>NUCLEOTIDE SEQUENCE [LARGE SCALE GENOMIC DNA]</scope>
    <source>
        <strain evidence="8">as4aup</strain>
    </source>
</reference>
<comment type="cofactor">
    <cofactor evidence="1">
        <name>[4Fe-4S] cluster</name>
        <dbReference type="ChEBI" id="CHEBI:49883"/>
    </cofactor>
</comment>
<dbReference type="SFLD" id="SFLDS00029">
    <property type="entry name" value="Radical_SAM"/>
    <property type="match status" value="1"/>
</dbReference>
<dbReference type="InterPro" id="IPR006638">
    <property type="entry name" value="Elp3/MiaA/NifB-like_rSAM"/>
</dbReference>
<dbReference type="InterPro" id="IPR007197">
    <property type="entry name" value="rSAM"/>
</dbReference>
<dbReference type="Gene3D" id="3.20.20.70">
    <property type="entry name" value="Aldolase class I"/>
    <property type="match status" value="1"/>
</dbReference>
<dbReference type="InterPro" id="IPR058240">
    <property type="entry name" value="rSAM_sf"/>
</dbReference>
<dbReference type="SUPFAM" id="SSF102114">
    <property type="entry name" value="Radical SAM enzymes"/>
    <property type="match status" value="1"/>
</dbReference>
<dbReference type="InterPro" id="IPR013785">
    <property type="entry name" value="Aldolase_TIM"/>
</dbReference>
<proteinExistence type="predicted"/>
<evidence type="ECO:0000256" key="1">
    <source>
        <dbReference type="ARBA" id="ARBA00001966"/>
    </source>
</evidence>
<dbReference type="GO" id="GO:0051539">
    <property type="term" value="F:4 iron, 4 sulfur cluster binding"/>
    <property type="evidence" value="ECO:0007669"/>
    <property type="project" value="TreeGrafter"/>
</dbReference>
<dbReference type="SFLD" id="SFLDG01065">
    <property type="entry name" value="anaerobic_coproporphyrinogen-I"/>
    <property type="match status" value="1"/>
</dbReference>
<dbReference type="AlphaFoldDB" id="C6AC35"/>
<dbReference type="HOGENOM" id="CLU_027579_3_1_5"/>
<dbReference type="InterPro" id="IPR034505">
    <property type="entry name" value="Coproporphyrinogen-III_oxidase"/>
</dbReference>
<sequence>MQLVDHPFVKFDQLKPIYNFTYPLFRTILNEFYDYLDFNKLAQSKQIPQARTISLYLHIPFCETICSFCPFQKGAYKHVKQIESYMSALTTEIRTKGNFIRSLRGPIRSIYIGGGTPSLLSADNIRHIGKVLHAEFELSSLTEFTLESEPKSTTRDKLYAAREIGVNRISFGIQSFIERFRSLFNLTSTREQINNTVAWSQEIIGHVGFDLLYGMHNQQAEELLYDLKQASELHPETINLYAINNLAITSQLHKSYAQKGLKPSSLQHRQMLRLFSDIVMRSCGYAPCNGHSYIKIANNTPLTLAKTSSANYFRYHKYLHGYHDDYVVGFGASAMSILGSLVTRANPSRSGYITDIQLKGKSLKGKSKVYYNWVSAEQQASKTLCMRLPYNGYAKKERIGWTALPSFVYNNLQQLIGADLVAESDNDLQLTQRGWQWYSNLMYFLLPQVDRNILDGYVANMLNTTAVFDGPAETCVAS</sequence>
<evidence type="ECO:0000256" key="4">
    <source>
        <dbReference type="ARBA" id="ARBA00023004"/>
    </source>
</evidence>
<keyword evidence="5" id="KW-0411">Iron-sulfur</keyword>
<name>C6AC35_BARGA</name>
<evidence type="ECO:0000256" key="5">
    <source>
        <dbReference type="ARBA" id="ARBA00023014"/>
    </source>
</evidence>
<dbReference type="Pfam" id="PF04055">
    <property type="entry name" value="Radical_SAM"/>
    <property type="match status" value="1"/>
</dbReference>
<evidence type="ECO:0000256" key="2">
    <source>
        <dbReference type="ARBA" id="ARBA00022691"/>
    </source>
</evidence>
<dbReference type="EMBL" id="CP001562">
    <property type="protein sequence ID" value="ACS50747.1"/>
    <property type="molecule type" value="Genomic_DNA"/>
</dbReference>
<dbReference type="STRING" id="634504.Bgr_04160"/>
<accession>C6AC35</accession>
<dbReference type="GO" id="GO:0003824">
    <property type="term" value="F:catalytic activity"/>
    <property type="evidence" value="ECO:0007669"/>
    <property type="project" value="InterPro"/>
</dbReference>
<dbReference type="GO" id="GO:0005737">
    <property type="term" value="C:cytoplasm"/>
    <property type="evidence" value="ECO:0007669"/>
    <property type="project" value="TreeGrafter"/>
</dbReference>
<dbReference type="GO" id="GO:0006779">
    <property type="term" value="P:porphyrin-containing compound biosynthetic process"/>
    <property type="evidence" value="ECO:0007669"/>
    <property type="project" value="TreeGrafter"/>
</dbReference>
<dbReference type="SMART" id="SM00729">
    <property type="entry name" value="Elp3"/>
    <property type="match status" value="1"/>
</dbReference>
<dbReference type="PANTHER" id="PTHR13932:SF1">
    <property type="entry name" value="OXYGEN-INDEPENDENT COPROPORPHYRINOGEN-III OXIDASE-LIKE PROTEIN HEMZ"/>
    <property type="match status" value="1"/>
</dbReference>
<keyword evidence="2" id="KW-0949">S-adenosyl-L-methionine</keyword>
<protein>
    <submittedName>
        <fullName evidence="7">Coproporphyrinogen III oxidase</fullName>
    </submittedName>
</protein>
<dbReference type="RefSeq" id="WP_012754777.1">
    <property type="nucleotide sequence ID" value="NC_012846.1"/>
</dbReference>
<organism evidence="7 8">
    <name type="scientific">Bartonella grahamii (strain as4aup)</name>
    <dbReference type="NCBI Taxonomy" id="634504"/>
    <lineage>
        <taxon>Bacteria</taxon>
        <taxon>Pseudomonadati</taxon>
        <taxon>Pseudomonadota</taxon>
        <taxon>Alphaproteobacteria</taxon>
        <taxon>Hyphomicrobiales</taxon>
        <taxon>Bartonellaceae</taxon>
        <taxon>Bartonella</taxon>
    </lineage>
</organism>
<gene>
    <name evidence="7" type="ordered locus">Bgr_04160</name>
</gene>
<dbReference type="GO" id="GO:0046872">
    <property type="term" value="F:metal ion binding"/>
    <property type="evidence" value="ECO:0007669"/>
    <property type="project" value="UniProtKB-KW"/>
</dbReference>
<keyword evidence="8" id="KW-1185">Reference proteome</keyword>
<dbReference type="eggNOG" id="COG0635">
    <property type="taxonomic scope" value="Bacteria"/>
</dbReference>
<dbReference type="PANTHER" id="PTHR13932">
    <property type="entry name" value="COPROPORPHYRINIGEN III OXIDASE"/>
    <property type="match status" value="1"/>
</dbReference>